<evidence type="ECO:0000313" key="3">
    <source>
        <dbReference type="EMBL" id="RHG87954.1"/>
    </source>
</evidence>
<evidence type="ECO:0000313" key="2">
    <source>
        <dbReference type="EMBL" id="RGQ68377.1"/>
    </source>
</evidence>
<dbReference type="RefSeq" id="WP_118013540.1">
    <property type="nucleotide sequence ID" value="NZ_BAABXJ010000001.1"/>
</dbReference>
<evidence type="ECO:0000256" key="1">
    <source>
        <dbReference type="SAM" id="Phobius"/>
    </source>
</evidence>
<dbReference type="Proteomes" id="UP000286137">
    <property type="component" value="Unassembled WGS sequence"/>
</dbReference>
<organism evidence="2 5">
    <name type="scientific">Mediterraneibacter gnavus</name>
    <name type="common">Ruminococcus gnavus</name>
    <dbReference type="NCBI Taxonomy" id="33038"/>
    <lineage>
        <taxon>Bacteria</taxon>
        <taxon>Bacillati</taxon>
        <taxon>Bacillota</taxon>
        <taxon>Clostridia</taxon>
        <taxon>Lachnospirales</taxon>
        <taxon>Lachnospiraceae</taxon>
        <taxon>Mediterraneibacter</taxon>
    </lineage>
</organism>
<name>A0A412C4S7_MEDGN</name>
<comment type="caution">
    <text evidence="2">The sequence shown here is derived from an EMBL/GenBank/DDBJ whole genome shotgun (WGS) entry which is preliminary data.</text>
</comment>
<reference evidence="4 5" key="1">
    <citation type="submission" date="2018-08" db="EMBL/GenBank/DDBJ databases">
        <title>A genome reference for cultivated species of the human gut microbiota.</title>
        <authorList>
            <person name="Zou Y."/>
            <person name="Xue W."/>
            <person name="Luo G."/>
        </authorList>
    </citation>
    <scope>NUCLEOTIDE SEQUENCE [LARGE SCALE GENOMIC DNA]</scope>
    <source>
        <strain evidence="2 5">AF27-4BH</strain>
        <strain evidence="3 4">AM21-18</strain>
    </source>
</reference>
<dbReference type="EMBL" id="QRTJ01000011">
    <property type="protein sequence ID" value="RGQ68377.1"/>
    <property type="molecule type" value="Genomic_DNA"/>
</dbReference>
<keyword evidence="1" id="KW-1133">Transmembrane helix</keyword>
<evidence type="ECO:0000313" key="4">
    <source>
        <dbReference type="Proteomes" id="UP000283981"/>
    </source>
</evidence>
<protein>
    <submittedName>
        <fullName evidence="2">Uncharacterized protein</fullName>
    </submittedName>
</protein>
<proteinExistence type="predicted"/>
<keyword evidence="1" id="KW-0812">Transmembrane</keyword>
<feature type="transmembrane region" description="Helical" evidence="1">
    <location>
        <begin position="6"/>
        <end position="22"/>
    </location>
</feature>
<sequence>MLKYLLTIPTLIYICTIFHSFFKIKDIDSVINVIEKYLSSAKPSSCRTLVLLDGYADSLSNLLFYYPKIVKYCGFYTPTLEYGASQETTYANAIRIYNDIRMERNYAVSNFLKALNPIASIKKFFRIPSTFLNWIGFDFKEGSTKFVNLIGWLIAYFLNLYGEEIKVLISAFLTN</sequence>
<dbReference type="AlphaFoldDB" id="A0A412C4S7"/>
<dbReference type="EMBL" id="QRIS01000003">
    <property type="protein sequence ID" value="RHG87954.1"/>
    <property type="molecule type" value="Genomic_DNA"/>
</dbReference>
<evidence type="ECO:0000313" key="5">
    <source>
        <dbReference type="Proteomes" id="UP000286137"/>
    </source>
</evidence>
<gene>
    <name evidence="3" type="ORF">DW243_02840</name>
    <name evidence="2" type="ORF">DWY88_07370</name>
</gene>
<accession>A0A412C4S7</accession>
<keyword evidence="1" id="KW-0472">Membrane</keyword>
<dbReference type="Proteomes" id="UP000283981">
    <property type="component" value="Unassembled WGS sequence"/>
</dbReference>